<sequence>MHDLAKYAAAPLCPGGTQGRRFVKAPPRGREGACIRQWEGWGLGGKVKICHSHIRQVMLADQLDDDIPTLESGICREILDDVGITTVLEPGKSTIHRAITRSSGIQSIFQRLSTANDCLIEGFSPLVSKSQLVGTCNEISDGHHIIAALCGRDVKGILAIATGERATLRGRGNRVIACAGIHSGLAGQGDAIGTGTGLHGQTKLAVGSDTVGLDSQIASSGRTIDEANSITRRAGGTKAQGQLLAAGDGQALQRIVCYLQRIIAITRPRGFHGQVLDAIDGKLCGSRRISCFVQGHAKGIGIAASSIFHIDGGHRRIITGNAQIHSSSHVIYGCFTIAARKSQGFNGGIRQQIEVKPSHFSSDIQGFKIVELGRITGIDQRGRHAIEAITAIDNRSGILGRGRNRTASRQQSVITSTQINAGAGSNNSPKGNDVITGTGIDRHFIRSIDGEAIVPAAGLHVHSRLVQVAEDQSAIGSRAIDSLQGSQVFGLERQCSITRDRKIFKLRGTGKSQVALFTRGFHGHGRRTRILDDSLNLRFSVGLVARTIHMNSQGMFFRAVGDGHSIRVFRSPLNGHVGQAISLNSGSAIDAIEHHRRQRRPFVVVISILIIADRRGSAALDGDACQTVARDLRSTGTSGHGHSLAAIHSRRSLPSHRQGNIRIAGGRDSAGGLTTSIPLDGYHVSISGKVNFDRSRSGNSDIFHALHGEIGRERELSCISSRRRISNIQRIIASATVDGVKSPQNGFISIIVDCAENIIASSANKVVYPGSQGKGLTGLAHHHLLVFGHRIGGTGGHFAFTGTGVGQVVFQHAHAGIVDGFGDLFGGPVGTVRGLLPGIVHGFGLGGAVVGSIKGVGGVHAFGGAELLVVGPGVVTRRVDEGLYSGDLVFTAGELLLQLFLIVLFGLGGIVLIGVEVGIGGHIFGSAKLHEVRIVAFGTHITGTSERLKQIAPAVVRIACLHLGQLVLHVDVSIKPFGISHCYPPEDKKKGFVPVGTSRIRPVRMRPRRDEPPAARVPAAVCGLVTSMEVPSHVGPGHVVRPHVRGRPSSGARHRYG</sequence>
<feature type="transmembrane region" description="Helical" evidence="2">
    <location>
        <begin position="895"/>
        <end position="919"/>
    </location>
</feature>
<protein>
    <submittedName>
        <fullName evidence="3">Uncharacterized protein</fullName>
    </submittedName>
</protein>
<feature type="compositionally biased region" description="Basic residues" evidence="1">
    <location>
        <begin position="1040"/>
        <end position="1057"/>
    </location>
</feature>
<evidence type="ECO:0000256" key="1">
    <source>
        <dbReference type="SAM" id="MobiDB-lite"/>
    </source>
</evidence>
<organism evidence="3 4">
    <name type="scientific">Desulfovibrio piger</name>
    <dbReference type="NCBI Taxonomy" id="901"/>
    <lineage>
        <taxon>Bacteria</taxon>
        <taxon>Pseudomonadati</taxon>
        <taxon>Thermodesulfobacteriota</taxon>
        <taxon>Desulfovibrionia</taxon>
        <taxon>Desulfovibrionales</taxon>
        <taxon>Desulfovibrionaceae</taxon>
        <taxon>Desulfovibrio</taxon>
    </lineage>
</organism>
<accession>A0A1K1LBW3</accession>
<dbReference type="Proteomes" id="UP000186323">
    <property type="component" value="Chromosome I"/>
</dbReference>
<keyword evidence="2" id="KW-1133">Transmembrane helix</keyword>
<evidence type="ECO:0000256" key="2">
    <source>
        <dbReference type="SAM" id="Phobius"/>
    </source>
</evidence>
<feature type="region of interest" description="Disordered" evidence="1">
    <location>
        <begin position="1034"/>
        <end position="1057"/>
    </location>
</feature>
<proteinExistence type="predicted"/>
<reference evidence="4" key="1">
    <citation type="submission" date="2016-10" db="EMBL/GenBank/DDBJ databases">
        <authorList>
            <person name="Wegmann U."/>
        </authorList>
    </citation>
    <scope>NUCLEOTIDE SEQUENCE [LARGE SCALE GENOMIC DNA]</scope>
</reference>
<keyword evidence="2" id="KW-0472">Membrane</keyword>
<dbReference type="EMBL" id="LT630450">
    <property type="protein sequence ID" value="SFV72212.1"/>
    <property type="molecule type" value="Genomic_DNA"/>
</dbReference>
<name>A0A1K1LBW3_9BACT</name>
<evidence type="ECO:0000313" key="4">
    <source>
        <dbReference type="Proteomes" id="UP000186323"/>
    </source>
</evidence>
<dbReference type="AlphaFoldDB" id="A0A1K1LBW3"/>
<keyword evidence="4" id="KW-1185">Reference proteome</keyword>
<dbReference type="KEGG" id="dpg:DESPIGER_0320"/>
<keyword evidence="2" id="KW-0812">Transmembrane</keyword>
<evidence type="ECO:0000313" key="3">
    <source>
        <dbReference type="EMBL" id="SFV72212.1"/>
    </source>
</evidence>
<gene>
    <name evidence="3" type="ORF">DESPIGER_0320</name>
</gene>